<evidence type="ECO:0000256" key="2">
    <source>
        <dbReference type="ARBA" id="ARBA00008834"/>
    </source>
</evidence>
<dbReference type="InterPro" id="IPR000743">
    <property type="entry name" value="Glyco_hydro_28"/>
</dbReference>
<feature type="signal peptide" evidence="9">
    <location>
        <begin position="1"/>
        <end position="22"/>
    </location>
</feature>
<comment type="similarity">
    <text evidence="2 8">Belongs to the glycosyl hydrolase 28 family.</text>
</comment>
<dbReference type="EMBL" id="JAUUTY010000001">
    <property type="protein sequence ID" value="KAK1692119.1"/>
    <property type="molecule type" value="Genomic_DNA"/>
</dbReference>
<reference evidence="11" key="1">
    <citation type="submission" date="2023-07" db="EMBL/GenBank/DDBJ databases">
        <title>A chromosome-level genome assembly of Lolium multiflorum.</title>
        <authorList>
            <person name="Chen Y."/>
            <person name="Copetti D."/>
            <person name="Kolliker R."/>
            <person name="Studer B."/>
        </authorList>
    </citation>
    <scope>NUCLEOTIDE SEQUENCE</scope>
    <source>
        <strain evidence="11">02402/16</strain>
        <tissue evidence="11">Leaf</tissue>
    </source>
</reference>
<sequence>MGARPWLLVVVLALYIASPLLAAVENVTAGQLLPTSSYHGGAATFNAKNYGAKGNGANDDTKALMAAWKVACAAARTVTLMIPPGTYYIGPCKASALTFLLQGTLKAATDLKRFGNDWIEASKFFHIALLNNNNIKLLKLRINAPSNSPNTDGIHIERSTGVVIADTRIGTGDDCISIGQGNDNIDIAHVHCGPGHGMSVSSLGRYATSARATSRASTSRT</sequence>
<feature type="chain" id="PRO_5042121129" description="Rhamnogalacturonase A/B/Epimerase-like pectate lyase domain-containing protein" evidence="9">
    <location>
        <begin position="23"/>
        <end position="221"/>
    </location>
</feature>
<evidence type="ECO:0000256" key="8">
    <source>
        <dbReference type="RuleBase" id="RU361169"/>
    </source>
</evidence>
<dbReference type="Pfam" id="PF00295">
    <property type="entry name" value="Glyco_hydro_28"/>
    <property type="match status" value="1"/>
</dbReference>
<dbReference type="InterPro" id="IPR011050">
    <property type="entry name" value="Pectin_lyase_fold/virulence"/>
</dbReference>
<keyword evidence="12" id="KW-1185">Reference proteome</keyword>
<comment type="caution">
    <text evidence="11">The sequence shown here is derived from an EMBL/GenBank/DDBJ whole genome shotgun (WGS) entry which is preliminary data.</text>
</comment>
<protein>
    <recommendedName>
        <fullName evidence="10">Rhamnogalacturonase A/B/Epimerase-like pectate lyase domain-containing protein</fullName>
    </recommendedName>
</protein>
<dbReference type="InterPro" id="IPR012334">
    <property type="entry name" value="Pectin_lyas_fold"/>
</dbReference>
<dbReference type="SUPFAM" id="SSF51126">
    <property type="entry name" value="Pectin lyase-like"/>
    <property type="match status" value="1"/>
</dbReference>
<evidence type="ECO:0000256" key="7">
    <source>
        <dbReference type="ARBA" id="ARBA00023316"/>
    </source>
</evidence>
<keyword evidence="6 8" id="KW-0326">Glycosidase</keyword>
<dbReference type="InterPro" id="IPR024535">
    <property type="entry name" value="RHGA/B-epi-like_pectate_lyase"/>
</dbReference>
<evidence type="ECO:0000256" key="1">
    <source>
        <dbReference type="ARBA" id="ARBA00004191"/>
    </source>
</evidence>
<feature type="domain" description="Rhamnogalacturonase A/B/Epimerase-like pectate lyase" evidence="10">
    <location>
        <begin position="45"/>
        <end position="90"/>
    </location>
</feature>
<gene>
    <name evidence="11" type="ORF">QYE76_008816</name>
</gene>
<dbReference type="GO" id="GO:0071555">
    <property type="term" value="P:cell wall organization"/>
    <property type="evidence" value="ECO:0007669"/>
    <property type="project" value="UniProtKB-KW"/>
</dbReference>
<dbReference type="Pfam" id="PF12708">
    <property type="entry name" value="Pect-lyase_RHGA_epim"/>
    <property type="match status" value="1"/>
</dbReference>
<organism evidence="11 12">
    <name type="scientific">Lolium multiflorum</name>
    <name type="common">Italian ryegrass</name>
    <name type="synonym">Lolium perenne subsp. multiflorum</name>
    <dbReference type="NCBI Taxonomy" id="4521"/>
    <lineage>
        <taxon>Eukaryota</taxon>
        <taxon>Viridiplantae</taxon>
        <taxon>Streptophyta</taxon>
        <taxon>Embryophyta</taxon>
        <taxon>Tracheophyta</taxon>
        <taxon>Spermatophyta</taxon>
        <taxon>Magnoliopsida</taxon>
        <taxon>Liliopsida</taxon>
        <taxon>Poales</taxon>
        <taxon>Poaceae</taxon>
        <taxon>BOP clade</taxon>
        <taxon>Pooideae</taxon>
        <taxon>Poodae</taxon>
        <taxon>Poeae</taxon>
        <taxon>Poeae Chloroplast Group 2 (Poeae type)</taxon>
        <taxon>Loliodinae</taxon>
        <taxon>Loliinae</taxon>
        <taxon>Lolium</taxon>
    </lineage>
</organism>
<evidence type="ECO:0000256" key="9">
    <source>
        <dbReference type="SAM" id="SignalP"/>
    </source>
</evidence>
<proteinExistence type="inferred from homology"/>
<dbReference type="PANTHER" id="PTHR31375">
    <property type="match status" value="1"/>
</dbReference>
<evidence type="ECO:0000256" key="6">
    <source>
        <dbReference type="ARBA" id="ARBA00023295"/>
    </source>
</evidence>
<keyword evidence="4" id="KW-0964">Secreted</keyword>
<keyword evidence="3" id="KW-0134">Cell wall</keyword>
<evidence type="ECO:0000313" key="12">
    <source>
        <dbReference type="Proteomes" id="UP001231189"/>
    </source>
</evidence>
<dbReference type="GO" id="GO:0005975">
    <property type="term" value="P:carbohydrate metabolic process"/>
    <property type="evidence" value="ECO:0007669"/>
    <property type="project" value="InterPro"/>
</dbReference>
<dbReference type="AlphaFoldDB" id="A0AAD8X301"/>
<evidence type="ECO:0000256" key="5">
    <source>
        <dbReference type="ARBA" id="ARBA00022801"/>
    </source>
</evidence>
<name>A0AAD8X301_LOLMU</name>
<keyword evidence="7" id="KW-0961">Cell wall biogenesis/degradation</keyword>
<keyword evidence="5 8" id="KW-0378">Hydrolase</keyword>
<dbReference type="Proteomes" id="UP001231189">
    <property type="component" value="Unassembled WGS sequence"/>
</dbReference>
<dbReference type="Gene3D" id="2.160.20.10">
    <property type="entry name" value="Single-stranded right-handed beta-helix, Pectin lyase-like"/>
    <property type="match status" value="2"/>
</dbReference>
<evidence type="ECO:0000313" key="11">
    <source>
        <dbReference type="EMBL" id="KAK1692119.1"/>
    </source>
</evidence>
<keyword evidence="9" id="KW-0732">Signal</keyword>
<evidence type="ECO:0000259" key="10">
    <source>
        <dbReference type="Pfam" id="PF12708"/>
    </source>
</evidence>
<evidence type="ECO:0000256" key="3">
    <source>
        <dbReference type="ARBA" id="ARBA00022512"/>
    </source>
</evidence>
<comment type="subcellular location">
    <subcellularLocation>
        <location evidence="1">Secreted</location>
        <location evidence="1">Cell wall</location>
    </subcellularLocation>
</comment>
<dbReference type="GO" id="GO:0004650">
    <property type="term" value="F:polygalacturonase activity"/>
    <property type="evidence" value="ECO:0007669"/>
    <property type="project" value="InterPro"/>
</dbReference>
<evidence type="ECO:0000256" key="4">
    <source>
        <dbReference type="ARBA" id="ARBA00022525"/>
    </source>
</evidence>
<accession>A0AAD8X301</accession>